<dbReference type="PANTHER" id="PTHR23504:SF15">
    <property type="entry name" value="MAJOR FACILITATOR SUPERFAMILY (MFS) PROFILE DOMAIN-CONTAINING PROTEIN"/>
    <property type="match status" value="1"/>
</dbReference>
<dbReference type="Proteomes" id="UP000591131">
    <property type="component" value="Unassembled WGS sequence"/>
</dbReference>
<keyword evidence="10" id="KW-1185">Reference proteome</keyword>
<feature type="transmembrane region" description="Helical" evidence="7">
    <location>
        <begin position="252"/>
        <end position="281"/>
    </location>
</feature>
<name>A0A7J6L7B2_PERCH</name>
<dbReference type="OrthoDB" id="10262656at2759"/>
<evidence type="ECO:0000256" key="4">
    <source>
        <dbReference type="ARBA" id="ARBA00022989"/>
    </source>
</evidence>
<evidence type="ECO:0000259" key="8">
    <source>
        <dbReference type="PROSITE" id="PS50850"/>
    </source>
</evidence>
<dbReference type="Gene3D" id="1.20.1250.20">
    <property type="entry name" value="MFS general substrate transporter like domains"/>
    <property type="match status" value="1"/>
</dbReference>
<keyword evidence="5 7" id="KW-0472">Membrane</keyword>
<feature type="compositionally biased region" description="Low complexity" evidence="6">
    <location>
        <begin position="8"/>
        <end position="20"/>
    </location>
</feature>
<dbReference type="Pfam" id="PF07690">
    <property type="entry name" value="MFS_1"/>
    <property type="match status" value="1"/>
</dbReference>
<accession>A0A7J6L7B2</accession>
<feature type="transmembrane region" description="Helical" evidence="7">
    <location>
        <begin position="91"/>
        <end position="111"/>
    </location>
</feature>
<feature type="domain" description="Major facilitator superfamily (MFS) profile" evidence="8">
    <location>
        <begin position="53"/>
        <end position="439"/>
    </location>
</feature>
<feature type="region of interest" description="Disordered" evidence="6">
    <location>
        <begin position="1"/>
        <end position="30"/>
    </location>
</feature>
<evidence type="ECO:0000256" key="7">
    <source>
        <dbReference type="SAM" id="Phobius"/>
    </source>
</evidence>
<dbReference type="InterPro" id="IPR036259">
    <property type="entry name" value="MFS_trans_sf"/>
</dbReference>
<proteinExistence type="predicted"/>
<dbReference type="PANTHER" id="PTHR23504">
    <property type="entry name" value="MAJOR FACILITATOR SUPERFAMILY DOMAIN-CONTAINING PROTEIN 10"/>
    <property type="match status" value="1"/>
</dbReference>
<dbReference type="GO" id="GO:0016020">
    <property type="term" value="C:membrane"/>
    <property type="evidence" value="ECO:0007669"/>
    <property type="project" value="UniProtKB-SubCell"/>
</dbReference>
<evidence type="ECO:0000256" key="3">
    <source>
        <dbReference type="ARBA" id="ARBA00022692"/>
    </source>
</evidence>
<feature type="transmembrane region" description="Helical" evidence="7">
    <location>
        <begin position="51"/>
        <end position="71"/>
    </location>
</feature>
<dbReference type="InterPro" id="IPR005829">
    <property type="entry name" value="Sugar_transporter_CS"/>
</dbReference>
<feature type="transmembrane region" description="Helical" evidence="7">
    <location>
        <begin position="345"/>
        <end position="368"/>
    </location>
</feature>
<dbReference type="AlphaFoldDB" id="A0A7J6L7B2"/>
<feature type="transmembrane region" description="Helical" evidence="7">
    <location>
        <begin position="179"/>
        <end position="201"/>
    </location>
</feature>
<feature type="transmembrane region" description="Helical" evidence="7">
    <location>
        <begin position="123"/>
        <end position="141"/>
    </location>
</feature>
<dbReference type="PROSITE" id="PS50850">
    <property type="entry name" value="MFS"/>
    <property type="match status" value="1"/>
</dbReference>
<evidence type="ECO:0000256" key="5">
    <source>
        <dbReference type="ARBA" id="ARBA00023136"/>
    </source>
</evidence>
<feature type="transmembrane region" description="Helical" evidence="7">
    <location>
        <begin position="380"/>
        <end position="404"/>
    </location>
</feature>
<reference evidence="9 10" key="1">
    <citation type="submission" date="2020-04" db="EMBL/GenBank/DDBJ databases">
        <title>Perkinsus chesapeaki whole genome sequence.</title>
        <authorList>
            <person name="Bogema D.R."/>
        </authorList>
    </citation>
    <scope>NUCLEOTIDE SEQUENCE [LARGE SCALE GENOMIC DNA]</scope>
    <source>
        <strain evidence="9">ATCC PRA-425</strain>
    </source>
</reference>
<dbReference type="InterPro" id="IPR001958">
    <property type="entry name" value="Tet-R_TetA/multi-R_MdtG-like"/>
</dbReference>
<dbReference type="PRINTS" id="PR01035">
    <property type="entry name" value="TCRTETA"/>
</dbReference>
<dbReference type="InterPro" id="IPR020846">
    <property type="entry name" value="MFS_dom"/>
</dbReference>
<evidence type="ECO:0000256" key="6">
    <source>
        <dbReference type="SAM" id="MobiDB-lite"/>
    </source>
</evidence>
<sequence length="456" mass="47934">MPDLGAKSSISSGGTTTASTPLLKNEGGEIQYNGGETTARSVRKTSSLRHVVDLVIVYASVIVDFMGYTLIAPLLSTIVGEFGSGGVSHSFAASVLMSSYGLGQFISALIMGPTSDHLGRRPVLIAAYFLTCLCYLGQAFSENYWGFAVLRFCNGMATGTRPVAFSYLGDISSPERMPFYSMLVGVMIAFGSLMPLLGGMLGAISWRLPLLISAGLSGLLFLLSAVFLRESLVPEDDHVKASLSPTQPSSSVFWLTVALIALTAACVQFDNISIITSLPWLLTSSFGIEMKTVGAILGSQAVPTLLTNLLIFLPLSKVLPVCLLALAGMCGQATMFLLPLLKSKVAVVAVSYLLNFGNAMVYSSVPVLVKIVSPPSKRGLINGIVLSCMLLAGAIGPLVAGLLWGADHRHYTTFAAVSGVAGLGAVSMLVIYLILVRRQKRASNPCDSGTAVSTLV</sequence>
<dbReference type="SUPFAM" id="SSF103473">
    <property type="entry name" value="MFS general substrate transporter"/>
    <property type="match status" value="1"/>
</dbReference>
<comment type="caution">
    <text evidence="9">The sequence shown here is derived from an EMBL/GenBank/DDBJ whole genome shotgun (WGS) entry which is preliminary data.</text>
</comment>
<keyword evidence="3 7" id="KW-0812">Transmembrane</keyword>
<organism evidence="9 10">
    <name type="scientific">Perkinsus chesapeaki</name>
    <name type="common">Clam parasite</name>
    <name type="synonym">Perkinsus andrewsi</name>
    <dbReference type="NCBI Taxonomy" id="330153"/>
    <lineage>
        <taxon>Eukaryota</taxon>
        <taxon>Sar</taxon>
        <taxon>Alveolata</taxon>
        <taxon>Perkinsozoa</taxon>
        <taxon>Perkinsea</taxon>
        <taxon>Perkinsida</taxon>
        <taxon>Perkinsidae</taxon>
        <taxon>Perkinsus</taxon>
    </lineage>
</organism>
<keyword evidence="4 7" id="KW-1133">Transmembrane helix</keyword>
<comment type="subcellular location">
    <subcellularLocation>
        <location evidence="1">Membrane</location>
        <topology evidence="1">Multi-pass membrane protein</topology>
    </subcellularLocation>
</comment>
<evidence type="ECO:0000313" key="10">
    <source>
        <dbReference type="Proteomes" id="UP000591131"/>
    </source>
</evidence>
<feature type="transmembrane region" description="Helical" evidence="7">
    <location>
        <begin position="208"/>
        <end position="228"/>
    </location>
</feature>
<gene>
    <name evidence="9" type="ORF">FOL47_009618</name>
</gene>
<protein>
    <recommendedName>
        <fullName evidence="8">Major facilitator superfamily (MFS) profile domain-containing protein</fullName>
    </recommendedName>
</protein>
<dbReference type="InterPro" id="IPR011701">
    <property type="entry name" value="MFS"/>
</dbReference>
<evidence type="ECO:0000256" key="2">
    <source>
        <dbReference type="ARBA" id="ARBA00022448"/>
    </source>
</evidence>
<feature type="transmembrane region" description="Helical" evidence="7">
    <location>
        <begin position="411"/>
        <end position="435"/>
    </location>
</feature>
<dbReference type="PROSITE" id="PS00216">
    <property type="entry name" value="SUGAR_TRANSPORT_1"/>
    <property type="match status" value="1"/>
</dbReference>
<evidence type="ECO:0000313" key="9">
    <source>
        <dbReference type="EMBL" id="KAF4655060.1"/>
    </source>
</evidence>
<keyword evidence="2" id="KW-0813">Transport</keyword>
<evidence type="ECO:0000256" key="1">
    <source>
        <dbReference type="ARBA" id="ARBA00004141"/>
    </source>
</evidence>
<dbReference type="EMBL" id="JAAPAO010000681">
    <property type="protein sequence ID" value="KAF4655060.1"/>
    <property type="molecule type" value="Genomic_DNA"/>
</dbReference>
<dbReference type="GO" id="GO:0022857">
    <property type="term" value="F:transmembrane transporter activity"/>
    <property type="evidence" value="ECO:0007669"/>
    <property type="project" value="InterPro"/>
</dbReference>